<dbReference type="InterPro" id="IPR036927">
    <property type="entry name" value="Cyt_c_oxase-like_su1_sf"/>
</dbReference>
<gene>
    <name evidence="2" type="ORF">SAMN06265376_103208</name>
</gene>
<feature type="transmembrane region" description="Helical" evidence="1">
    <location>
        <begin position="78"/>
        <end position="97"/>
    </location>
</feature>
<keyword evidence="1" id="KW-0472">Membrane</keyword>
<dbReference type="AlphaFoldDB" id="A0A238ZH77"/>
<keyword evidence="3" id="KW-1185">Reference proteome</keyword>
<name>A0A238ZH77_9FLAO</name>
<sequence>MIKRYLKTHYIIWIAAILTLVIGFTKRRETLDFNVHDTYYVIAKNQLYNGIAMYFGIVGLLYWLYYKVGKKTLRWLDIVYMVLMFLGVLGFIVIPLFNMKRVYYTNTSIVSDKNAVILISIAQLILMINLTIALFKKRSYP</sequence>
<feature type="transmembrane region" description="Helical" evidence="1">
    <location>
        <begin position="47"/>
        <end position="66"/>
    </location>
</feature>
<dbReference type="Proteomes" id="UP000198379">
    <property type="component" value="Unassembled WGS sequence"/>
</dbReference>
<protein>
    <submittedName>
        <fullName evidence="2">Uncharacterized protein</fullName>
    </submittedName>
</protein>
<accession>A0A238ZH77</accession>
<keyword evidence="1" id="KW-0812">Transmembrane</keyword>
<dbReference type="Gene3D" id="1.20.210.10">
    <property type="entry name" value="Cytochrome c oxidase-like, subunit I domain"/>
    <property type="match status" value="1"/>
</dbReference>
<organism evidence="2 3">
    <name type="scientific">Dokdonia pacifica</name>
    <dbReference type="NCBI Taxonomy" id="1627892"/>
    <lineage>
        <taxon>Bacteria</taxon>
        <taxon>Pseudomonadati</taxon>
        <taxon>Bacteroidota</taxon>
        <taxon>Flavobacteriia</taxon>
        <taxon>Flavobacteriales</taxon>
        <taxon>Flavobacteriaceae</taxon>
        <taxon>Dokdonia</taxon>
    </lineage>
</organism>
<feature type="transmembrane region" description="Helical" evidence="1">
    <location>
        <begin position="117"/>
        <end position="135"/>
    </location>
</feature>
<evidence type="ECO:0000313" key="2">
    <source>
        <dbReference type="EMBL" id="SNR82391.1"/>
    </source>
</evidence>
<reference evidence="2 3" key="1">
    <citation type="submission" date="2017-06" db="EMBL/GenBank/DDBJ databases">
        <authorList>
            <person name="Kim H.J."/>
            <person name="Triplett B.A."/>
        </authorList>
    </citation>
    <scope>NUCLEOTIDE SEQUENCE [LARGE SCALE GENOMIC DNA]</scope>
    <source>
        <strain evidence="2 3">DSM 25597</strain>
    </source>
</reference>
<feature type="transmembrane region" description="Helical" evidence="1">
    <location>
        <begin position="10"/>
        <end position="27"/>
    </location>
</feature>
<dbReference type="RefSeq" id="WP_089371535.1">
    <property type="nucleotide sequence ID" value="NZ_BMEP01000001.1"/>
</dbReference>
<evidence type="ECO:0000256" key="1">
    <source>
        <dbReference type="SAM" id="Phobius"/>
    </source>
</evidence>
<keyword evidence="1" id="KW-1133">Transmembrane helix</keyword>
<dbReference type="EMBL" id="FZNY01000003">
    <property type="protein sequence ID" value="SNR82391.1"/>
    <property type="molecule type" value="Genomic_DNA"/>
</dbReference>
<dbReference type="OrthoDB" id="1376924at2"/>
<evidence type="ECO:0000313" key="3">
    <source>
        <dbReference type="Proteomes" id="UP000198379"/>
    </source>
</evidence>
<proteinExistence type="predicted"/>